<reference evidence="3" key="1">
    <citation type="submission" date="2023-04" db="EMBL/GenBank/DDBJ databases">
        <title>Black Yeasts Isolated from many extreme environments.</title>
        <authorList>
            <person name="Coleine C."/>
            <person name="Stajich J.E."/>
            <person name="Selbmann L."/>
        </authorList>
    </citation>
    <scope>NUCLEOTIDE SEQUENCE</scope>
    <source>
        <strain evidence="3">CCFEE 5312</strain>
    </source>
</reference>
<dbReference type="AlphaFoldDB" id="A0AAJ0GIB7"/>
<proteinExistence type="predicted"/>
<sequence>MRLINIDTLELHEFFEKNIPKYVILSHRWGDGETSYKDYVKKRRTGSPGHMKILDACRFVRVWRQRAQEDIVWLWIDTICIDKRSSAELSEAINSMYSWYMNAEVCFAYLSDVPAWDGLWVGLWESRLHHFQSSAGWTLQELLAPAIVVFCDVEWRIVGHRCGLWQKSRHEIAPCRCTSTSIADALYGPSLVKEVSATTNIPEIYLTCRRSDVTASVAQRMSWASKRQTTRVEDQAYSLLGMFDVNMPLLYGEGSKAFVRLQEEILKRSRDQSVLAWRAPSRFAWSIKRNPLAADDDFNVPGIVEESGRSMLAPSPSWFEDCGDVEFHAREELSPSEPLLVTSEGLEMKIDLTQAIVKRRPPHTGRVNPTATQFYAFRLSSKRRSPGRQFYESSGEIIPGWYKGIPYVYLLLSPLATIKENSEEGQYFLRVHADDLGERATIPDSDKKMRTRVFVPWVKDLDEDSSFG</sequence>
<evidence type="ECO:0008006" key="5">
    <source>
        <dbReference type="Google" id="ProtNLM"/>
    </source>
</evidence>
<evidence type="ECO:0000313" key="4">
    <source>
        <dbReference type="Proteomes" id="UP001271007"/>
    </source>
</evidence>
<dbReference type="EMBL" id="JAWDJX010000002">
    <property type="protein sequence ID" value="KAK3058104.1"/>
    <property type="molecule type" value="Genomic_DNA"/>
</dbReference>
<feature type="domain" description="Heterokaryon incompatibility" evidence="1">
    <location>
        <begin position="22"/>
        <end position="112"/>
    </location>
</feature>
<evidence type="ECO:0000259" key="1">
    <source>
        <dbReference type="Pfam" id="PF06985"/>
    </source>
</evidence>
<dbReference type="Proteomes" id="UP001271007">
    <property type="component" value="Unassembled WGS sequence"/>
</dbReference>
<keyword evidence="4" id="KW-1185">Reference proteome</keyword>
<dbReference type="PANTHER" id="PTHR10622">
    <property type="entry name" value="HET DOMAIN-CONTAINING PROTEIN"/>
    <property type="match status" value="1"/>
</dbReference>
<dbReference type="Pfam" id="PF26640">
    <property type="entry name" value="DUF8212"/>
    <property type="match status" value="1"/>
</dbReference>
<protein>
    <recommendedName>
        <fullName evidence="5">Heterokaryon incompatibility domain-containing protein</fullName>
    </recommendedName>
</protein>
<name>A0AAJ0GIB7_9PEZI</name>
<dbReference type="InterPro" id="IPR058525">
    <property type="entry name" value="DUF8212"/>
</dbReference>
<organism evidence="3 4">
    <name type="scientific">Extremus antarcticus</name>
    <dbReference type="NCBI Taxonomy" id="702011"/>
    <lineage>
        <taxon>Eukaryota</taxon>
        <taxon>Fungi</taxon>
        <taxon>Dikarya</taxon>
        <taxon>Ascomycota</taxon>
        <taxon>Pezizomycotina</taxon>
        <taxon>Dothideomycetes</taxon>
        <taxon>Dothideomycetidae</taxon>
        <taxon>Mycosphaerellales</taxon>
        <taxon>Extremaceae</taxon>
        <taxon>Extremus</taxon>
    </lineage>
</organism>
<dbReference type="Pfam" id="PF06985">
    <property type="entry name" value="HET"/>
    <property type="match status" value="1"/>
</dbReference>
<comment type="caution">
    <text evidence="3">The sequence shown here is derived from an EMBL/GenBank/DDBJ whole genome shotgun (WGS) entry which is preliminary data.</text>
</comment>
<feature type="domain" description="DUF8212" evidence="2">
    <location>
        <begin position="256"/>
        <end position="330"/>
    </location>
</feature>
<gene>
    <name evidence="3" type="ORF">LTR09_001182</name>
</gene>
<evidence type="ECO:0000313" key="3">
    <source>
        <dbReference type="EMBL" id="KAK3058104.1"/>
    </source>
</evidence>
<evidence type="ECO:0000259" key="2">
    <source>
        <dbReference type="Pfam" id="PF26640"/>
    </source>
</evidence>
<accession>A0AAJ0GIB7</accession>
<dbReference type="PANTHER" id="PTHR10622:SF12">
    <property type="entry name" value="HET DOMAIN-CONTAINING PROTEIN"/>
    <property type="match status" value="1"/>
</dbReference>
<dbReference type="InterPro" id="IPR010730">
    <property type="entry name" value="HET"/>
</dbReference>